<dbReference type="AlphaFoldDB" id="A0AA40A7J8"/>
<dbReference type="EMBL" id="JAUKUA010000005">
    <property type="protein sequence ID" value="KAK0710742.1"/>
    <property type="molecule type" value="Genomic_DNA"/>
</dbReference>
<keyword evidence="2" id="KW-1185">Reference proteome</keyword>
<reference evidence="1" key="1">
    <citation type="submission" date="2023-06" db="EMBL/GenBank/DDBJ databases">
        <title>Genome-scale phylogeny and comparative genomics of the fungal order Sordariales.</title>
        <authorList>
            <consortium name="Lawrence Berkeley National Laboratory"/>
            <person name="Hensen N."/>
            <person name="Bonometti L."/>
            <person name="Westerberg I."/>
            <person name="Brannstrom I.O."/>
            <person name="Guillou S."/>
            <person name="Cros-Aarteil S."/>
            <person name="Calhoun S."/>
            <person name="Haridas S."/>
            <person name="Kuo A."/>
            <person name="Mondo S."/>
            <person name="Pangilinan J."/>
            <person name="Riley R."/>
            <person name="Labutti K."/>
            <person name="Andreopoulos B."/>
            <person name="Lipzen A."/>
            <person name="Chen C."/>
            <person name="Yanf M."/>
            <person name="Daum C."/>
            <person name="Ng V."/>
            <person name="Clum A."/>
            <person name="Steindorff A."/>
            <person name="Ohm R."/>
            <person name="Martin F."/>
            <person name="Silar P."/>
            <person name="Natvig D."/>
            <person name="Lalanne C."/>
            <person name="Gautier V."/>
            <person name="Ament-Velasquez S.L."/>
            <person name="Kruys A."/>
            <person name="Hutchinson M.I."/>
            <person name="Powell A.J."/>
            <person name="Barry K."/>
            <person name="Miller A.N."/>
            <person name="Grigoriev I.V."/>
            <person name="Debuchy R."/>
            <person name="Gladieux P."/>
            <person name="Thoren M.H."/>
            <person name="Johannesson H."/>
        </authorList>
    </citation>
    <scope>NUCLEOTIDE SEQUENCE</scope>
    <source>
        <strain evidence="1">SMH4607-1</strain>
    </source>
</reference>
<organism evidence="1 2">
    <name type="scientific">Lasiosphaeris hirsuta</name>
    <dbReference type="NCBI Taxonomy" id="260670"/>
    <lineage>
        <taxon>Eukaryota</taxon>
        <taxon>Fungi</taxon>
        <taxon>Dikarya</taxon>
        <taxon>Ascomycota</taxon>
        <taxon>Pezizomycotina</taxon>
        <taxon>Sordariomycetes</taxon>
        <taxon>Sordariomycetidae</taxon>
        <taxon>Sordariales</taxon>
        <taxon>Lasiosphaeriaceae</taxon>
        <taxon>Lasiosphaeris</taxon>
    </lineage>
</organism>
<proteinExistence type="predicted"/>
<accession>A0AA40A7J8</accession>
<gene>
    <name evidence="1" type="ORF">B0H67DRAFT_264223</name>
</gene>
<dbReference type="Proteomes" id="UP001172102">
    <property type="component" value="Unassembled WGS sequence"/>
</dbReference>
<name>A0AA40A7J8_9PEZI</name>
<protein>
    <submittedName>
        <fullName evidence="1">Uncharacterized protein</fullName>
    </submittedName>
</protein>
<comment type="caution">
    <text evidence="1">The sequence shown here is derived from an EMBL/GenBank/DDBJ whole genome shotgun (WGS) entry which is preliminary data.</text>
</comment>
<evidence type="ECO:0000313" key="2">
    <source>
        <dbReference type="Proteomes" id="UP001172102"/>
    </source>
</evidence>
<sequence>MAICIYHLNFPAEWRALLDNDDADISSICSGARDRATLRALLDGHSADLVGPVAQFSRTIDSIAKIVSNTNLPEPRAQQVWGALGRTLELSKTRSSGVLLKVLGCFIELEPGLRSLLDEVEAQSPDAYAAQVLVAEALEEVILLFCHVIRTLWRNGNDVNALQNWDRAICDQVEKACRGEALTPRYLASRSCRAGINGISTEPPLGFRPRQ</sequence>
<evidence type="ECO:0000313" key="1">
    <source>
        <dbReference type="EMBL" id="KAK0710742.1"/>
    </source>
</evidence>